<evidence type="ECO:0000313" key="3">
    <source>
        <dbReference type="Proteomes" id="UP000054342"/>
    </source>
</evidence>
<dbReference type="GeneID" id="25325290"/>
<dbReference type="EMBL" id="KN847318">
    <property type="protein sequence ID" value="KIW58889.1"/>
    <property type="molecule type" value="Genomic_DNA"/>
</dbReference>
<keyword evidence="3" id="KW-1185">Reference proteome</keyword>
<protein>
    <submittedName>
        <fullName evidence="2">Uncharacterized protein</fullName>
    </submittedName>
</protein>
<dbReference type="HOGENOM" id="CLU_1619031_0_0_1"/>
<accession>A0A0D2FFK1</accession>
<gene>
    <name evidence="2" type="ORF">PV05_03382</name>
</gene>
<name>A0A0D2FFK1_9EURO</name>
<dbReference type="Proteomes" id="UP000054342">
    <property type="component" value="Unassembled WGS sequence"/>
</dbReference>
<organism evidence="2 3">
    <name type="scientific">Exophiala xenobiotica</name>
    <dbReference type="NCBI Taxonomy" id="348802"/>
    <lineage>
        <taxon>Eukaryota</taxon>
        <taxon>Fungi</taxon>
        <taxon>Dikarya</taxon>
        <taxon>Ascomycota</taxon>
        <taxon>Pezizomycotina</taxon>
        <taxon>Eurotiomycetes</taxon>
        <taxon>Chaetothyriomycetidae</taxon>
        <taxon>Chaetothyriales</taxon>
        <taxon>Herpotrichiellaceae</taxon>
        <taxon>Exophiala</taxon>
    </lineage>
</organism>
<dbReference type="AlphaFoldDB" id="A0A0D2FFK1"/>
<reference evidence="2 3" key="1">
    <citation type="submission" date="2015-01" db="EMBL/GenBank/DDBJ databases">
        <title>The Genome Sequence of Exophiala xenobiotica CBS118157.</title>
        <authorList>
            <consortium name="The Broad Institute Genomics Platform"/>
            <person name="Cuomo C."/>
            <person name="de Hoog S."/>
            <person name="Gorbushina A."/>
            <person name="Stielow B."/>
            <person name="Teixiera M."/>
            <person name="Abouelleil A."/>
            <person name="Chapman S.B."/>
            <person name="Priest M."/>
            <person name="Young S.K."/>
            <person name="Wortman J."/>
            <person name="Nusbaum C."/>
            <person name="Birren B."/>
        </authorList>
    </citation>
    <scope>NUCLEOTIDE SEQUENCE [LARGE SCALE GENOMIC DNA]</scope>
    <source>
        <strain evidence="2 3">CBS 118157</strain>
    </source>
</reference>
<feature type="compositionally biased region" description="Polar residues" evidence="1">
    <location>
        <begin position="144"/>
        <end position="153"/>
    </location>
</feature>
<feature type="region of interest" description="Disordered" evidence="1">
    <location>
        <begin position="121"/>
        <end position="164"/>
    </location>
</feature>
<evidence type="ECO:0000313" key="2">
    <source>
        <dbReference type="EMBL" id="KIW58889.1"/>
    </source>
</evidence>
<evidence type="ECO:0000256" key="1">
    <source>
        <dbReference type="SAM" id="MobiDB-lite"/>
    </source>
</evidence>
<proteinExistence type="predicted"/>
<dbReference type="RefSeq" id="XP_013319473.1">
    <property type="nucleotide sequence ID" value="XM_013464019.1"/>
</dbReference>
<sequence>MLAVFNKAQSTLDNKAEPILACHDPYEQELEVVKLTCKISKTLYKKDGGFNVLPHGLKPIPTGLSFEQYGGLSMNSQKRRESAAKCWHTASSTLRAPFSISMADMSKRPCVVPPKIPQLPYRDTRTMCGTGKGELPPRDGGISPHSQSESGRVSSVRGYDQGLA</sequence>